<evidence type="ECO:0000256" key="1">
    <source>
        <dbReference type="SAM" id="MobiDB-lite"/>
    </source>
</evidence>
<feature type="region of interest" description="Disordered" evidence="1">
    <location>
        <begin position="70"/>
        <end position="96"/>
    </location>
</feature>
<feature type="compositionally biased region" description="Low complexity" evidence="1">
    <location>
        <begin position="70"/>
        <end position="90"/>
    </location>
</feature>
<accession>A0A1C7LT24</accession>
<organism evidence="2 3">
    <name type="scientific">Grifola frondosa</name>
    <name type="common">Maitake</name>
    <name type="synonym">Polyporus frondosus</name>
    <dbReference type="NCBI Taxonomy" id="5627"/>
    <lineage>
        <taxon>Eukaryota</taxon>
        <taxon>Fungi</taxon>
        <taxon>Dikarya</taxon>
        <taxon>Basidiomycota</taxon>
        <taxon>Agaricomycotina</taxon>
        <taxon>Agaricomycetes</taxon>
        <taxon>Polyporales</taxon>
        <taxon>Grifolaceae</taxon>
        <taxon>Grifola</taxon>
    </lineage>
</organism>
<dbReference type="AlphaFoldDB" id="A0A1C7LT24"/>
<feature type="compositionally biased region" description="Low complexity" evidence="1">
    <location>
        <begin position="8"/>
        <end position="25"/>
    </location>
</feature>
<dbReference type="Proteomes" id="UP000092993">
    <property type="component" value="Unassembled WGS sequence"/>
</dbReference>
<name>A0A1C7LT24_GRIFR</name>
<evidence type="ECO:0000313" key="2">
    <source>
        <dbReference type="EMBL" id="OBZ67800.1"/>
    </source>
</evidence>
<protein>
    <submittedName>
        <fullName evidence="2">Uncharacterized protein</fullName>
    </submittedName>
</protein>
<keyword evidence="3" id="KW-1185">Reference proteome</keyword>
<evidence type="ECO:0000313" key="3">
    <source>
        <dbReference type="Proteomes" id="UP000092993"/>
    </source>
</evidence>
<comment type="caution">
    <text evidence="2">The sequence shown here is derived from an EMBL/GenBank/DDBJ whole genome shotgun (WGS) entry which is preliminary data.</text>
</comment>
<feature type="region of interest" description="Disordered" evidence="1">
    <location>
        <begin position="1"/>
        <end position="50"/>
    </location>
</feature>
<dbReference type="EMBL" id="LUGG01000023">
    <property type="protein sequence ID" value="OBZ67800.1"/>
    <property type="molecule type" value="Genomic_DNA"/>
</dbReference>
<proteinExistence type="predicted"/>
<reference evidence="2 3" key="1">
    <citation type="submission" date="2016-03" db="EMBL/GenBank/DDBJ databases">
        <title>Whole genome sequencing of Grifola frondosa 9006-11.</title>
        <authorList>
            <person name="Min B."/>
            <person name="Park H."/>
            <person name="Kim J.-G."/>
            <person name="Cho H."/>
            <person name="Oh Y.-L."/>
            <person name="Kong W.-S."/>
            <person name="Choi I.-G."/>
        </authorList>
    </citation>
    <scope>NUCLEOTIDE SEQUENCE [LARGE SCALE GENOMIC DNA]</scope>
    <source>
        <strain evidence="2 3">9006-11</strain>
    </source>
</reference>
<sequence>MRSFSCNDDAVALASDSSSGSSLGGHARAKYGREDKGNGQAGDVGRWGRVGMVGDGTGVKGGGDSEALEAGALWAAGPSAESSSSSLRTSNGPNHE</sequence>
<gene>
    <name evidence="2" type="ORF">A0H81_12438</name>
</gene>